<dbReference type="Proteomes" id="UP001596022">
    <property type="component" value="Unassembled WGS sequence"/>
</dbReference>
<feature type="transmembrane region" description="Helical" evidence="6">
    <location>
        <begin position="108"/>
        <end position="125"/>
    </location>
</feature>
<comment type="subcellular location">
    <subcellularLocation>
        <location evidence="1">Cell membrane</location>
        <topology evidence="1">Multi-pass membrane protein</topology>
    </subcellularLocation>
</comment>
<dbReference type="RefSeq" id="WP_376845574.1">
    <property type="nucleotide sequence ID" value="NZ_JBHSFW010000002.1"/>
</dbReference>
<feature type="transmembrane region" description="Helical" evidence="6">
    <location>
        <begin position="48"/>
        <end position="74"/>
    </location>
</feature>
<keyword evidence="4 6" id="KW-1133">Transmembrane helix</keyword>
<feature type="transmembrane region" description="Helical" evidence="6">
    <location>
        <begin position="281"/>
        <end position="302"/>
    </location>
</feature>
<feature type="transmembrane region" description="Helical" evidence="6">
    <location>
        <begin position="131"/>
        <end position="152"/>
    </location>
</feature>
<feature type="transmembrane region" description="Helical" evidence="6">
    <location>
        <begin position="173"/>
        <end position="197"/>
    </location>
</feature>
<dbReference type="SUPFAM" id="SSF109755">
    <property type="entry name" value="PhoU-like"/>
    <property type="match status" value="1"/>
</dbReference>
<dbReference type="NCBIfam" id="NF037997">
    <property type="entry name" value="Na_Pi_symport"/>
    <property type="match status" value="1"/>
</dbReference>
<accession>A0ABV9GJP6</accession>
<dbReference type="EMBL" id="JBHSFW010000002">
    <property type="protein sequence ID" value="MFC4618524.1"/>
    <property type="molecule type" value="Genomic_DNA"/>
</dbReference>
<name>A0ABV9GJP6_9BACL</name>
<dbReference type="InterPro" id="IPR038078">
    <property type="entry name" value="PhoU-like_sf"/>
</dbReference>
<evidence type="ECO:0000256" key="5">
    <source>
        <dbReference type="ARBA" id="ARBA00023136"/>
    </source>
</evidence>
<proteinExistence type="predicted"/>
<gene>
    <name evidence="7" type="ORF">ACFO4N_07220</name>
</gene>
<keyword evidence="3 6" id="KW-0812">Transmembrane</keyword>
<evidence type="ECO:0000256" key="1">
    <source>
        <dbReference type="ARBA" id="ARBA00004651"/>
    </source>
</evidence>
<organism evidence="7 8">
    <name type="scientific">Camelliibacillus cellulosilyticus</name>
    <dbReference type="NCBI Taxonomy" id="2174486"/>
    <lineage>
        <taxon>Bacteria</taxon>
        <taxon>Bacillati</taxon>
        <taxon>Bacillota</taxon>
        <taxon>Bacilli</taxon>
        <taxon>Bacillales</taxon>
        <taxon>Sporolactobacillaceae</taxon>
        <taxon>Camelliibacillus</taxon>
    </lineage>
</organism>
<keyword evidence="5 6" id="KW-0472">Membrane</keyword>
<dbReference type="PANTHER" id="PTHR10010:SF46">
    <property type="entry name" value="SODIUM-DEPENDENT PHOSPHATE TRANSPORT PROTEIN 2B"/>
    <property type="match status" value="1"/>
</dbReference>
<sequence length="530" mass="58675">MFNSLLGFIAGVGIFIYGAHLLSKGLQQLAVSKLRLYMTSFTNTRLKGFISGIIITFFLQSSTVTSIIVVGLVGSSVLSMTQALSVVLGSAVGTTITVQVLAFDISKYSAFFILSGAILYLFIRGSKVKMIGQILIGLGFVFFGIGFISSSLEPLSHIPAALHFLTWLATRPLLFAFVCIVLTAALHNSAAMIMIGLSFVTHGVFTLDQVIPLVIGANVGATIPVFISSLSSSDEGKKVAFSLFVFKFAGFVLCLILLPWLSRWIYLLPGGAAREVANFHTVFNIVTGAIFLPFLEPMARLIHRLFPTRKTEPAIRLSESLLDVPEEALIKTEGEILKLGHDVRDHMIRQLGSYLEGSLDFDSIYRVEKRIDEGYQVIQKYLLKLGQQDLSTAQSNQEVKLLYILNDIESIGDTVIQFMSLIDKARKENIELGGHDRALLERFIAHIDAALSQSIEALEQEDSRIAMKNIQSEPVVSQFEMDLKFNHFNRLIDKNEYNPSISAIYLDIVNQLLRVYQHSLNISRTVLGLI</sequence>
<dbReference type="Gene3D" id="1.20.58.220">
    <property type="entry name" value="Phosphate transport system protein phou homolog 2, domain 2"/>
    <property type="match status" value="1"/>
</dbReference>
<comment type="caution">
    <text evidence="7">The sequence shown here is derived from an EMBL/GenBank/DDBJ whole genome shotgun (WGS) entry which is preliminary data.</text>
</comment>
<dbReference type="InterPro" id="IPR003841">
    <property type="entry name" value="Na/Pi_transpt"/>
</dbReference>
<dbReference type="PANTHER" id="PTHR10010">
    <property type="entry name" value="SOLUTE CARRIER FAMILY 34 SODIUM PHOSPHATE , MEMBER 2-RELATED"/>
    <property type="match status" value="1"/>
</dbReference>
<evidence type="ECO:0000256" key="3">
    <source>
        <dbReference type="ARBA" id="ARBA00022692"/>
    </source>
</evidence>
<evidence type="ECO:0000313" key="7">
    <source>
        <dbReference type="EMBL" id="MFC4618524.1"/>
    </source>
</evidence>
<feature type="transmembrane region" description="Helical" evidence="6">
    <location>
        <begin position="6"/>
        <end position="27"/>
    </location>
</feature>
<keyword evidence="8" id="KW-1185">Reference proteome</keyword>
<dbReference type="Pfam" id="PF02690">
    <property type="entry name" value="Na_Pi_cotrans"/>
    <property type="match status" value="2"/>
</dbReference>
<evidence type="ECO:0000256" key="2">
    <source>
        <dbReference type="ARBA" id="ARBA00022475"/>
    </source>
</evidence>
<evidence type="ECO:0000256" key="4">
    <source>
        <dbReference type="ARBA" id="ARBA00022989"/>
    </source>
</evidence>
<evidence type="ECO:0000256" key="6">
    <source>
        <dbReference type="SAM" id="Phobius"/>
    </source>
</evidence>
<reference evidence="8" key="1">
    <citation type="journal article" date="2019" name="Int. J. Syst. Evol. Microbiol.">
        <title>The Global Catalogue of Microorganisms (GCM) 10K type strain sequencing project: providing services to taxonomists for standard genome sequencing and annotation.</title>
        <authorList>
            <consortium name="The Broad Institute Genomics Platform"/>
            <consortium name="The Broad Institute Genome Sequencing Center for Infectious Disease"/>
            <person name="Wu L."/>
            <person name="Ma J."/>
        </authorList>
    </citation>
    <scope>NUCLEOTIDE SEQUENCE [LARGE SCALE GENOMIC DNA]</scope>
    <source>
        <strain evidence="8">CGMCC 1.16306</strain>
    </source>
</reference>
<feature type="transmembrane region" description="Helical" evidence="6">
    <location>
        <begin position="80"/>
        <end position="101"/>
    </location>
</feature>
<keyword evidence="2" id="KW-1003">Cell membrane</keyword>
<feature type="transmembrane region" description="Helical" evidence="6">
    <location>
        <begin position="209"/>
        <end position="227"/>
    </location>
</feature>
<evidence type="ECO:0000313" key="8">
    <source>
        <dbReference type="Proteomes" id="UP001596022"/>
    </source>
</evidence>
<protein>
    <submittedName>
        <fullName evidence="7">Na/Pi cotransporter family protein</fullName>
    </submittedName>
</protein>
<feature type="transmembrane region" description="Helical" evidence="6">
    <location>
        <begin position="239"/>
        <end position="261"/>
    </location>
</feature>